<evidence type="ECO:0000256" key="2">
    <source>
        <dbReference type="ARBA" id="ARBA00022777"/>
    </source>
</evidence>
<evidence type="ECO:0000259" key="3">
    <source>
        <dbReference type="Pfam" id="PF03976"/>
    </source>
</evidence>
<dbReference type="AlphaFoldDB" id="A0A1B3WFF5"/>
<dbReference type="InterPro" id="IPR016898">
    <property type="entry name" value="Polyphosphate_phosphotransfera"/>
</dbReference>
<keyword evidence="2" id="KW-0418">Kinase</keyword>
<organism evidence="4 5">
    <name type="scientific">Dialister pneumosintes</name>
    <dbReference type="NCBI Taxonomy" id="39950"/>
    <lineage>
        <taxon>Bacteria</taxon>
        <taxon>Bacillati</taxon>
        <taxon>Bacillota</taxon>
        <taxon>Negativicutes</taxon>
        <taxon>Veillonellales</taxon>
        <taxon>Veillonellaceae</taxon>
        <taxon>Dialister</taxon>
    </lineage>
</organism>
<dbReference type="GO" id="GO:0008976">
    <property type="term" value="F:polyphosphate kinase activity"/>
    <property type="evidence" value="ECO:0007669"/>
    <property type="project" value="InterPro"/>
</dbReference>
<evidence type="ECO:0000313" key="5">
    <source>
        <dbReference type="Proteomes" id="UP000094757"/>
    </source>
</evidence>
<keyword evidence="1 4" id="KW-0808">Transferase</keyword>
<dbReference type="Pfam" id="PF03976">
    <property type="entry name" value="PPK2"/>
    <property type="match status" value="1"/>
</dbReference>
<reference evidence="5" key="1">
    <citation type="submission" date="2016-08" db="EMBL/GenBank/DDBJ databases">
        <authorList>
            <person name="Holder M.E."/>
            <person name="Ajami N.J."/>
            <person name="Petrosino J.F."/>
        </authorList>
    </citation>
    <scope>NUCLEOTIDE SEQUENCE [LARGE SCALE GENOMIC DNA]</scope>
    <source>
        <strain evidence="5">F0677</strain>
    </source>
</reference>
<dbReference type="PIRSF" id="PIRSF028756">
    <property type="entry name" value="PPK2_prd"/>
    <property type="match status" value="1"/>
</dbReference>
<dbReference type="GO" id="GO:0006797">
    <property type="term" value="P:polyphosphate metabolic process"/>
    <property type="evidence" value="ECO:0007669"/>
    <property type="project" value="InterPro"/>
</dbReference>
<dbReference type="EMBL" id="CP017037">
    <property type="protein sequence ID" value="AOH39680.1"/>
    <property type="molecule type" value="Genomic_DNA"/>
</dbReference>
<name>A0A1B3WFF5_9FIRM</name>
<dbReference type="STRING" id="39950.BCB69_05720"/>
<gene>
    <name evidence="4" type="ORF">BCB69_05720</name>
</gene>
<dbReference type="InterPro" id="IPR022300">
    <property type="entry name" value="PPK2-rel_1"/>
</dbReference>
<dbReference type="Gene3D" id="3.40.50.300">
    <property type="entry name" value="P-loop containing nucleotide triphosphate hydrolases"/>
    <property type="match status" value="1"/>
</dbReference>
<proteinExistence type="predicted"/>
<evidence type="ECO:0000256" key="1">
    <source>
        <dbReference type="ARBA" id="ARBA00022679"/>
    </source>
</evidence>
<dbReference type="InterPro" id="IPR027417">
    <property type="entry name" value="P-loop_NTPase"/>
</dbReference>
<dbReference type="PANTHER" id="PTHR34383">
    <property type="entry name" value="POLYPHOSPHATE:AMP PHOSPHOTRANSFERASE-RELATED"/>
    <property type="match status" value="1"/>
</dbReference>
<feature type="domain" description="Polyphosphate kinase-2-related" evidence="3">
    <location>
        <begin position="28"/>
        <end position="261"/>
    </location>
</feature>
<dbReference type="SUPFAM" id="SSF52540">
    <property type="entry name" value="P-loop containing nucleoside triphosphate hydrolases"/>
    <property type="match status" value="1"/>
</dbReference>
<sequence>MDVDRYKIKQNETVNLHNIPTFCDIAIEKNEVKQELFPAVIHEMKSWQEKLYAEKKYGLTFVLQAMDAAGKDSTINHVFSELNPSGLFVKSFKEPTSLESSHDYLWRIHKALPARGEIVIFNRSQYEEVIVTRVHQLLEKESFPTSLITNHIWEERYEQIMHWEKYLAQNGFPMIKIFLHVSKKEQEKRLIDRISRPEKNWKFAFSDILERKYWNKYQEYYEELLSKTSTSYAPWYIVPADDKWYTRYVVACIVVKELRKLNPSFPTLDSHVEEQLKQLKTLLEQGQIYKVMED</sequence>
<accession>A0A1B3WFF5</accession>
<dbReference type="NCBIfam" id="TIGR03709">
    <property type="entry name" value="PPK2_rel_1"/>
    <property type="match status" value="1"/>
</dbReference>
<protein>
    <submittedName>
        <fullName evidence="4">Polyphosphate--nucleotide phosphotransferase</fullName>
    </submittedName>
</protein>
<evidence type="ECO:0000313" key="4">
    <source>
        <dbReference type="EMBL" id="AOH39680.1"/>
    </source>
</evidence>
<dbReference type="PANTHER" id="PTHR34383:SF3">
    <property type="entry name" value="POLYPHOSPHATE:AMP PHOSPHOTRANSFERASE"/>
    <property type="match status" value="1"/>
</dbReference>
<dbReference type="Proteomes" id="UP000094757">
    <property type="component" value="Chromosome"/>
</dbReference>
<dbReference type="KEGG" id="dpn:BCB69_05720"/>
<dbReference type="InterPro" id="IPR022488">
    <property type="entry name" value="PPK2-related"/>
</dbReference>